<sequence length="529" mass="59533">MSSKDDVPSWGIPLMDAYESDPEPAKAQPLPTSVSPTALSPDYSMDSKPVEEDPEEDPEKEPWVVVPATPSPPLLLSPPTRRDTIFKADMPPRKRARFATPSQRFETRGEVKESVTAIATKHRQDSEDFYVRHLDVQDDIDEATYADRLGLTLWIASKTLMKMMTKNYCPRSEIKKLETELWNLIVKEKYTGEIPDSIQGSVMASKPKILQEAIELTRSLMGQKLPTYDARQAENKRKMDNNSRKNHAQQPPYKKTNMARAYIVGPGEKRQYDRTLPLNAVGNGEARGKAYALREGEPNADSNVVTGTFLLNNRYASILFDTDVDIGFVLTTFSSLIDITPSTLDNSYDIELADERITGVNTLFRGYTLNLLNHPINIDLIPVELGSFDDIIGIDWLSKYHAVIIYDEKIVYIPYGDEVLIVQGDKSDGRSESGLNIISCAKTQKYLLKGCHVFLIHITKKKTEDTSEEERSEDVPVMRDFLEVFPKDLSGVPPPHQLEIQINLVPGAAHVAWAPYRLATSEMKKLSDQ</sequence>
<keyword evidence="2" id="KW-0695">RNA-directed DNA polymerase</keyword>
<comment type="caution">
    <text evidence="2">The sequence shown here is derived from an EMBL/GenBank/DDBJ whole genome shotgun (WGS) entry which is preliminary data.</text>
</comment>
<dbReference type="AlphaFoldDB" id="A0A699HRA0"/>
<reference evidence="2" key="1">
    <citation type="journal article" date="2019" name="Sci. Rep.">
        <title>Draft genome of Tanacetum cinerariifolium, the natural source of mosquito coil.</title>
        <authorList>
            <person name="Yamashiro T."/>
            <person name="Shiraishi A."/>
            <person name="Satake H."/>
            <person name="Nakayama K."/>
        </authorList>
    </citation>
    <scope>NUCLEOTIDE SEQUENCE</scope>
</reference>
<keyword evidence="2" id="KW-0808">Transferase</keyword>
<protein>
    <submittedName>
        <fullName evidence="2">Putative reverse transcriptase domain-containing protein</fullName>
    </submittedName>
</protein>
<dbReference type="PANTHER" id="PTHR15503:SF45">
    <property type="entry name" value="RNA-DIRECTED DNA POLYMERASE HOMOLOG"/>
    <property type="match status" value="1"/>
</dbReference>
<evidence type="ECO:0000256" key="1">
    <source>
        <dbReference type="SAM" id="MobiDB-lite"/>
    </source>
</evidence>
<dbReference type="Gene3D" id="2.40.70.10">
    <property type="entry name" value="Acid Proteases"/>
    <property type="match status" value="1"/>
</dbReference>
<dbReference type="InterPro" id="IPR032567">
    <property type="entry name" value="RTL1-rel"/>
</dbReference>
<dbReference type="PANTHER" id="PTHR15503">
    <property type="entry name" value="LDOC1 RELATED"/>
    <property type="match status" value="1"/>
</dbReference>
<dbReference type="EMBL" id="BKCJ010179812">
    <property type="protein sequence ID" value="GEY45321.1"/>
    <property type="molecule type" value="Genomic_DNA"/>
</dbReference>
<proteinExistence type="predicted"/>
<dbReference type="GO" id="GO:0003964">
    <property type="term" value="F:RNA-directed DNA polymerase activity"/>
    <property type="evidence" value="ECO:0007669"/>
    <property type="project" value="UniProtKB-KW"/>
</dbReference>
<accession>A0A699HRA0</accession>
<keyword evidence="2" id="KW-0548">Nucleotidyltransferase</keyword>
<feature type="non-terminal residue" evidence="2">
    <location>
        <position position="529"/>
    </location>
</feature>
<feature type="region of interest" description="Disordered" evidence="1">
    <location>
        <begin position="1"/>
        <end position="81"/>
    </location>
</feature>
<dbReference type="InterPro" id="IPR021109">
    <property type="entry name" value="Peptidase_aspartic_dom_sf"/>
</dbReference>
<gene>
    <name evidence="2" type="ORF">Tci_417295</name>
</gene>
<organism evidence="2">
    <name type="scientific">Tanacetum cinerariifolium</name>
    <name type="common">Dalmatian daisy</name>
    <name type="synonym">Chrysanthemum cinerariifolium</name>
    <dbReference type="NCBI Taxonomy" id="118510"/>
    <lineage>
        <taxon>Eukaryota</taxon>
        <taxon>Viridiplantae</taxon>
        <taxon>Streptophyta</taxon>
        <taxon>Embryophyta</taxon>
        <taxon>Tracheophyta</taxon>
        <taxon>Spermatophyta</taxon>
        <taxon>Magnoliopsida</taxon>
        <taxon>eudicotyledons</taxon>
        <taxon>Gunneridae</taxon>
        <taxon>Pentapetalae</taxon>
        <taxon>asterids</taxon>
        <taxon>campanulids</taxon>
        <taxon>Asterales</taxon>
        <taxon>Asteraceae</taxon>
        <taxon>Asteroideae</taxon>
        <taxon>Anthemideae</taxon>
        <taxon>Anthemidinae</taxon>
        <taxon>Tanacetum</taxon>
    </lineage>
</organism>
<dbReference type="Pfam" id="PF08284">
    <property type="entry name" value="RVP_2"/>
    <property type="match status" value="1"/>
</dbReference>
<evidence type="ECO:0000313" key="2">
    <source>
        <dbReference type="EMBL" id="GEY45321.1"/>
    </source>
</evidence>
<name>A0A699HRA0_TANCI</name>